<gene>
    <name evidence="2" type="ORF">RM529_07480</name>
</gene>
<organism evidence="2 3">
    <name type="scientific">Autumnicola edwardsiae</name>
    <dbReference type="NCBI Taxonomy" id="3075594"/>
    <lineage>
        <taxon>Bacteria</taxon>
        <taxon>Pseudomonadati</taxon>
        <taxon>Bacteroidota</taxon>
        <taxon>Flavobacteriia</taxon>
        <taxon>Flavobacteriales</taxon>
        <taxon>Flavobacteriaceae</taxon>
        <taxon>Autumnicola</taxon>
    </lineage>
</organism>
<proteinExistence type="predicted"/>
<dbReference type="Gene3D" id="3.10.450.50">
    <property type="match status" value="1"/>
</dbReference>
<keyword evidence="3" id="KW-1185">Reference proteome</keyword>
<feature type="domain" description="SnoaL-like" evidence="1">
    <location>
        <begin position="10"/>
        <end position="111"/>
    </location>
</feature>
<evidence type="ECO:0000313" key="2">
    <source>
        <dbReference type="EMBL" id="MDT0649980.1"/>
    </source>
</evidence>
<dbReference type="RefSeq" id="WP_311484170.1">
    <property type="nucleotide sequence ID" value="NZ_JAVRHP010000029.1"/>
</dbReference>
<accession>A0ABU3CUE4</accession>
<protein>
    <submittedName>
        <fullName evidence="2">Nuclear transport factor 2 family protein</fullName>
    </submittedName>
</protein>
<dbReference type="Proteomes" id="UP001248819">
    <property type="component" value="Unassembled WGS sequence"/>
</dbReference>
<dbReference type="InterPro" id="IPR032710">
    <property type="entry name" value="NTF2-like_dom_sf"/>
</dbReference>
<name>A0ABU3CUE4_9FLAO</name>
<sequence length="122" mass="14323">MSIQEKEIIEKFYECFYTDPDVAKKYLHPEVELSWNSSTGLRLMNFEDIAAFAAEMASSYEFLRIEIKNVLQEGHQVVIDFTYHGNTIENPDEEIPIAHFMAIWELRNDKLYKGHQFSQLAD</sequence>
<evidence type="ECO:0000313" key="3">
    <source>
        <dbReference type="Proteomes" id="UP001248819"/>
    </source>
</evidence>
<evidence type="ECO:0000259" key="1">
    <source>
        <dbReference type="Pfam" id="PF12680"/>
    </source>
</evidence>
<dbReference type="SUPFAM" id="SSF54427">
    <property type="entry name" value="NTF2-like"/>
    <property type="match status" value="1"/>
</dbReference>
<dbReference type="InterPro" id="IPR037401">
    <property type="entry name" value="SnoaL-like"/>
</dbReference>
<comment type="caution">
    <text evidence="2">The sequence shown here is derived from an EMBL/GenBank/DDBJ whole genome shotgun (WGS) entry which is preliminary data.</text>
</comment>
<dbReference type="Pfam" id="PF12680">
    <property type="entry name" value="SnoaL_2"/>
    <property type="match status" value="1"/>
</dbReference>
<reference evidence="2 3" key="1">
    <citation type="submission" date="2023-09" db="EMBL/GenBank/DDBJ databases">
        <authorList>
            <person name="Rey-Velasco X."/>
        </authorList>
    </citation>
    <scope>NUCLEOTIDE SEQUENCE [LARGE SCALE GENOMIC DNA]</scope>
    <source>
        <strain evidence="2 3">F297</strain>
    </source>
</reference>
<dbReference type="EMBL" id="JAVRHP010000029">
    <property type="protein sequence ID" value="MDT0649980.1"/>
    <property type="molecule type" value="Genomic_DNA"/>
</dbReference>